<evidence type="ECO:0000313" key="3">
    <source>
        <dbReference type="Proteomes" id="UP000784294"/>
    </source>
</evidence>
<keyword evidence="1" id="KW-1133">Transmembrane helix</keyword>
<sequence length="305" mass="33596">MVSRDRTRILSMHESVQRKLLPLPIVRAPSLDFCRLWKWCTVLRVASCVVRGTRRNCLDPSPAPSDGRSAFIFTETLQLMFARLPNGSSVMLRPSCETPEGPLTPHTSALERVWQTDHMTRALFIYLFTAPALLQSISFCLSIHPSVFLSLSLARFRLSGISYFASSGGCDDAKRCRSVHWTARGTTLGRAQLSALMQRDLLACDPKAASPVDVRPCRALNAPMTGSSDDSTAFIFVHNTRWPVLPWSAHVEAIRDGERFSVYLEPSAFIIAANLGGGMPTGTAIGHKEGLKFSCHRSTGRCSCP</sequence>
<protein>
    <submittedName>
        <fullName evidence="2">Uncharacterized protein</fullName>
    </submittedName>
</protein>
<proteinExistence type="predicted"/>
<organism evidence="2 3">
    <name type="scientific">Protopolystoma xenopodis</name>
    <dbReference type="NCBI Taxonomy" id="117903"/>
    <lineage>
        <taxon>Eukaryota</taxon>
        <taxon>Metazoa</taxon>
        <taxon>Spiralia</taxon>
        <taxon>Lophotrochozoa</taxon>
        <taxon>Platyhelminthes</taxon>
        <taxon>Monogenea</taxon>
        <taxon>Polyopisthocotylea</taxon>
        <taxon>Polystomatidea</taxon>
        <taxon>Polystomatidae</taxon>
        <taxon>Protopolystoma</taxon>
    </lineage>
</organism>
<dbReference type="Proteomes" id="UP000784294">
    <property type="component" value="Unassembled WGS sequence"/>
</dbReference>
<reference evidence="2" key="1">
    <citation type="submission" date="2018-11" db="EMBL/GenBank/DDBJ databases">
        <authorList>
            <consortium name="Pathogen Informatics"/>
        </authorList>
    </citation>
    <scope>NUCLEOTIDE SEQUENCE</scope>
</reference>
<dbReference type="EMBL" id="CAAALY010018057">
    <property type="protein sequence ID" value="VEL13534.1"/>
    <property type="molecule type" value="Genomic_DNA"/>
</dbReference>
<evidence type="ECO:0000256" key="1">
    <source>
        <dbReference type="SAM" id="Phobius"/>
    </source>
</evidence>
<keyword evidence="1" id="KW-0472">Membrane</keyword>
<name>A0A3S4ZK34_9PLAT</name>
<feature type="transmembrane region" description="Helical" evidence="1">
    <location>
        <begin position="122"/>
        <end position="144"/>
    </location>
</feature>
<keyword evidence="1" id="KW-0812">Transmembrane</keyword>
<comment type="caution">
    <text evidence="2">The sequence shown here is derived from an EMBL/GenBank/DDBJ whole genome shotgun (WGS) entry which is preliminary data.</text>
</comment>
<gene>
    <name evidence="2" type="ORF">PXEA_LOCUS6974</name>
</gene>
<dbReference type="AlphaFoldDB" id="A0A3S4ZK34"/>
<keyword evidence="3" id="KW-1185">Reference proteome</keyword>
<accession>A0A3S4ZK34</accession>
<evidence type="ECO:0000313" key="2">
    <source>
        <dbReference type="EMBL" id="VEL13534.1"/>
    </source>
</evidence>